<evidence type="ECO:0000256" key="2">
    <source>
        <dbReference type="ARBA" id="ARBA00022475"/>
    </source>
</evidence>
<evidence type="ECO:0000256" key="4">
    <source>
        <dbReference type="ARBA" id="ARBA00022989"/>
    </source>
</evidence>
<dbReference type="PANTHER" id="PTHR24228:SF74">
    <property type="entry name" value="G-PROTEIN COUPLED RECEPTORS FAMILY 1 PROFILE DOMAIN-CONTAINING PROTEIN"/>
    <property type="match status" value="1"/>
</dbReference>
<evidence type="ECO:0000313" key="12">
    <source>
        <dbReference type="EMBL" id="CAG5115069.1"/>
    </source>
</evidence>
<keyword evidence="3 9" id="KW-0812">Transmembrane</keyword>
<organism evidence="12 13">
    <name type="scientific">Candidula unifasciata</name>
    <dbReference type="NCBI Taxonomy" id="100452"/>
    <lineage>
        <taxon>Eukaryota</taxon>
        <taxon>Metazoa</taxon>
        <taxon>Spiralia</taxon>
        <taxon>Lophotrochozoa</taxon>
        <taxon>Mollusca</taxon>
        <taxon>Gastropoda</taxon>
        <taxon>Heterobranchia</taxon>
        <taxon>Euthyneura</taxon>
        <taxon>Panpulmonata</taxon>
        <taxon>Eupulmonata</taxon>
        <taxon>Stylommatophora</taxon>
        <taxon>Helicina</taxon>
        <taxon>Helicoidea</taxon>
        <taxon>Geomitridae</taxon>
        <taxon>Candidula</taxon>
    </lineage>
</organism>
<comment type="subcellular location">
    <subcellularLocation>
        <location evidence="1">Cell membrane</location>
        <topology evidence="1">Multi-pass membrane protein</topology>
    </subcellularLocation>
</comment>
<evidence type="ECO:0000256" key="5">
    <source>
        <dbReference type="ARBA" id="ARBA00023040"/>
    </source>
</evidence>
<evidence type="ECO:0000256" key="10">
    <source>
        <dbReference type="SAM" id="SignalP"/>
    </source>
</evidence>
<accession>A0A8S3YCS6</accession>
<keyword evidence="10" id="KW-0732">Signal</keyword>
<dbReference type="OrthoDB" id="10044919at2759"/>
<feature type="transmembrane region" description="Helical" evidence="9">
    <location>
        <begin position="178"/>
        <end position="201"/>
    </location>
</feature>
<evidence type="ECO:0000256" key="7">
    <source>
        <dbReference type="ARBA" id="ARBA00023170"/>
    </source>
</evidence>
<feature type="transmembrane region" description="Helical" evidence="9">
    <location>
        <begin position="7"/>
        <end position="24"/>
    </location>
</feature>
<keyword evidence="2" id="KW-1003">Cell membrane</keyword>
<keyword evidence="13" id="KW-1185">Reference proteome</keyword>
<reference evidence="12" key="1">
    <citation type="submission" date="2021-04" db="EMBL/GenBank/DDBJ databases">
        <authorList>
            <consortium name="Molecular Ecology Group"/>
        </authorList>
    </citation>
    <scope>NUCLEOTIDE SEQUENCE</scope>
</reference>
<keyword evidence="5" id="KW-0297">G-protein coupled receptor</keyword>
<dbReference type="EMBL" id="CAJHNH020000073">
    <property type="protein sequence ID" value="CAG5115069.1"/>
    <property type="molecule type" value="Genomic_DNA"/>
</dbReference>
<dbReference type="CDD" id="cd00637">
    <property type="entry name" value="7tm_classA_rhodopsin-like"/>
    <property type="match status" value="1"/>
</dbReference>
<evidence type="ECO:0000313" key="13">
    <source>
        <dbReference type="Proteomes" id="UP000678393"/>
    </source>
</evidence>
<keyword evidence="6 9" id="KW-0472">Membrane</keyword>
<keyword evidence="8" id="KW-0807">Transducer</keyword>
<feature type="signal peptide" evidence="10">
    <location>
        <begin position="1"/>
        <end position="17"/>
    </location>
</feature>
<dbReference type="PRINTS" id="PR00237">
    <property type="entry name" value="GPCRRHODOPSN"/>
</dbReference>
<keyword evidence="4 9" id="KW-1133">Transmembrane helix</keyword>
<evidence type="ECO:0000256" key="8">
    <source>
        <dbReference type="ARBA" id="ARBA00023224"/>
    </source>
</evidence>
<keyword evidence="7" id="KW-0675">Receptor</keyword>
<feature type="transmembrane region" description="Helical" evidence="9">
    <location>
        <begin position="81"/>
        <end position="101"/>
    </location>
</feature>
<dbReference type="Proteomes" id="UP000678393">
    <property type="component" value="Unassembled WGS sequence"/>
</dbReference>
<feature type="transmembrane region" description="Helical" evidence="9">
    <location>
        <begin position="121"/>
        <end position="150"/>
    </location>
</feature>
<feature type="transmembrane region" description="Helical" evidence="9">
    <location>
        <begin position="213"/>
        <end position="235"/>
    </location>
</feature>
<evidence type="ECO:0000256" key="3">
    <source>
        <dbReference type="ARBA" id="ARBA00022692"/>
    </source>
</evidence>
<name>A0A8S3YCS6_9EUPU</name>
<feature type="domain" description="G-protein coupled receptors family 1 profile" evidence="11">
    <location>
        <begin position="1"/>
        <end position="232"/>
    </location>
</feature>
<dbReference type="Pfam" id="PF00001">
    <property type="entry name" value="7tm_1"/>
    <property type="match status" value="1"/>
</dbReference>
<evidence type="ECO:0000259" key="11">
    <source>
        <dbReference type="PROSITE" id="PS50262"/>
    </source>
</evidence>
<evidence type="ECO:0000256" key="6">
    <source>
        <dbReference type="ARBA" id="ARBA00023136"/>
    </source>
</evidence>
<feature type="transmembrane region" description="Helical" evidence="9">
    <location>
        <begin position="36"/>
        <end position="60"/>
    </location>
</feature>
<dbReference type="InterPro" id="IPR017452">
    <property type="entry name" value="GPCR_Rhodpsn_7TM"/>
</dbReference>
<dbReference type="PANTHER" id="PTHR24228">
    <property type="entry name" value="B2 BRADYKININ RECEPTOR/ANGIOTENSIN II RECEPTOR"/>
    <property type="match status" value="1"/>
</dbReference>
<evidence type="ECO:0000256" key="1">
    <source>
        <dbReference type="ARBA" id="ARBA00004651"/>
    </source>
</evidence>
<dbReference type="PROSITE" id="PS50262">
    <property type="entry name" value="G_PROTEIN_RECEP_F1_2"/>
    <property type="match status" value="1"/>
</dbReference>
<evidence type="ECO:0000256" key="9">
    <source>
        <dbReference type="SAM" id="Phobius"/>
    </source>
</evidence>
<dbReference type="SUPFAM" id="SSF81321">
    <property type="entry name" value="Family A G protein-coupled receptor-like"/>
    <property type="match status" value="1"/>
</dbReference>
<dbReference type="GO" id="GO:0004930">
    <property type="term" value="F:G protein-coupled receptor activity"/>
    <property type="evidence" value="ECO:0007669"/>
    <property type="project" value="UniProtKB-KW"/>
</dbReference>
<comment type="caution">
    <text evidence="12">The sequence shown here is derived from an EMBL/GenBank/DDBJ whole genome shotgun (WGS) entry which is preliminary data.</text>
</comment>
<protein>
    <recommendedName>
        <fullName evidence="11">G-protein coupled receptors family 1 profile domain-containing protein</fullName>
    </recommendedName>
</protein>
<sequence length="277" mass="31095">MLRGAPTMMLIVDLCVATCFFNHWPQNDIFCPAFAYLMYVALTAECIILMNITIGQYLVIVHRVSNKTCLHHHKHLRLCSLLGLPWLVTMAIYLLPLTQIWDKFGYDPKKGYCSLLSVGTGAGFLTIGAITLTSTMTLITFYCYAAIFLVQFTSRRKINPDLQMDSARGKGQTRNIQLIRIITAILINYTVTYLPFLITSIVDPCQVKTSESLYSAVIYVSWSHVATNPLIYALLNTRINAMICSGRLPCKSSQSTEVSRKVTDGIDDRDNEINTTV</sequence>
<dbReference type="Gene3D" id="1.20.1070.10">
    <property type="entry name" value="Rhodopsin 7-helix transmembrane proteins"/>
    <property type="match status" value="1"/>
</dbReference>
<dbReference type="InterPro" id="IPR000276">
    <property type="entry name" value="GPCR_Rhodpsn"/>
</dbReference>
<proteinExistence type="predicted"/>
<gene>
    <name evidence="12" type="ORF">CUNI_LOCUS627</name>
</gene>
<dbReference type="AlphaFoldDB" id="A0A8S3YCS6"/>
<feature type="chain" id="PRO_5035883834" description="G-protein coupled receptors family 1 profile domain-containing protein" evidence="10">
    <location>
        <begin position="18"/>
        <end position="277"/>
    </location>
</feature>
<dbReference type="GO" id="GO:0005886">
    <property type="term" value="C:plasma membrane"/>
    <property type="evidence" value="ECO:0007669"/>
    <property type="project" value="UniProtKB-SubCell"/>
</dbReference>